<dbReference type="RefSeq" id="WP_254151719.1">
    <property type="nucleotide sequence ID" value="NZ_JAHESD010000003.1"/>
</dbReference>
<keyword evidence="3" id="KW-1185">Reference proteome</keyword>
<reference evidence="2 3" key="1">
    <citation type="submission" date="2021-05" db="EMBL/GenBank/DDBJ databases">
        <title>A Polyphasic approach of four new species of the genus Ohtaekwangia: Ohtaekwangia histidinii sp. nov., Ohtaekwangia cretensis sp. nov., Ohtaekwangia indiensis sp. nov., Ohtaekwangia reichenbachii sp. nov. from diverse environment.</title>
        <authorList>
            <person name="Octaviana S."/>
        </authorList>
    </citation>
    <scope>NUCLEOTIDE SEQUENCE [LARGE SCALE GENOMIC DNA]</scope>
    <source>
        <strain evidence="2 3">PWU20</strain>
    </source>
</reference>
<gene>
    <name evidence="2" type="ORF">KK060_01960</name>
</gene>
<accession>A0ABS5VKP7</accession>
<evidence type="ECO:0000256" key="1">
    <source>
        <dbReference type="SAM" id="Phobius"/>
    </source>
</evidence>
<organism evidence="2 3">
    <name type="scientific">Chryseosolibacter indicus</name>
    <dbReference type="NCBI Taxonomy" id="2782351"/>
    <lineage>
        <taxon>Bacteria</taxon>
        <taxon>Pseudomonadati</taxon>
        <taxon>Bacteroidota</taxon>
        <taxon>Cytophagia</taxon>
        <taxon>Cytophagales</taxon>
        <taxon>Chryseotaleaceae</taxon>
        <taxon>Chryseosolibacter</taxon>
    </lineage>
</organism>
<feature type="transmembrane region" description="Helical" evidence="1">
    <location>
        <begin position="254"/>
        <end position="275"/>
    </location>
</feature>
<feature type="transmembrane region" description="Helical" evidence="1">
    <location>
        <begin position="229"/>
        <end position="248"/>
    </location>
</feature>
<feature type="transmembrane region" description="Helical" evidence="1">
    <location>
        <begin position="413"/>
        <end position="430"/>
    </location>
</feature>
<protein>
    <recommendedName>
        <fullName evidence="4">Glycosyltransferase RgtA/B/C/D-like domain-containing protein</fullName>
    </recommendedName>
</protein>
<evidence type="ECO:0008006" key="4">
    <source>
        <dbReference type="Google" id="ProtNLM"/>
    </source>
</evidence>
<proteinExistence type="predicted"/>
<dbReference type="Proteomes" id="UP000772618">
    <property type="component" value="Unassembled WGS sequence"/>
</dbReference>
<keyword evidence="1" id="KW-0812">Transmembrane</keyword>
<name>A0ABS5VKP7_9BACT</name>
<comment type="caution">
    <text evidence="2">The sequence shown here is derived from an EMBL/GenBank/DDBJ whole genome shotgun (WGS) entry which is preliminary data.</text>
</comment>
<keyword evidence="1" id="KW-0472">Membrane</keyword>
<feature type="transmembrane region" description="Helical" evidence="1">
    <location>
        <begin position="164"/>
        <end position="183"/>
    </location>
</feature>
<sequence>MELRDLIVTPVVIVFVYVAAYIIRPAVTDALTKRYFIPALTVRIIGALALGMLYQFYYGGGDTFNFHTHGSRHIWDAFTESPQKAFKMIFGKTGDVSEVYRYASRIPFFNDNSSYTVIRIAAFIDLFTFSTYSATAVCFAAFGFTGSWMLFLTFYKERPEFVKLIAIATLFVPSVFFWGSGLLKDTITLGALGIATYNVQKLFIHKRFSITALITLMLSLYVTYAIKKYILLCFLPAVLLWVYARQLASIKSVVLKALLLPFIGIFIVASAYLTISQVGKDDQRYNLQKLGNTAMVTAYDIAYQTGRDAGSTYTLGELDGSLGSMIRLAPQAINVSLFRPYLWEVRNPLMVMSAMESVALLVLTIYVFYKSKGFVIKSLLNANVLFCLVFSITFAFAVGISTFNFGTLSRYKIPLLPFYLLALILIYAQANKERKLLVFEGTE</sequence>
<feature type="transmembrane region" description="Helical" evidence="1">
    <location>
        <begin position="203"/>
        <end position="222"/>
    </location>
</feature>
<feature type="transmembrane region" description="Helical" evidence="1">
    <location>
        <begin position="349"/>
        <end position="369"/>
    </location>
</feature>
<evidence type="ECO:0000313" key="3">
    <source>
        <dbReference type="Proteomes" id="UP000772618"/>
    </source>
</evidence>
<keyword evidence="1" id="KW-1133">Transmembrane helix</keyword>
<feature type="transmembrane region" description="Helical" evidence="1">
    <location>
        <begin position="132"/>
        <end position="152"/>
    </location>
</feature>
<feature type="transmembrane region" description="Helical" evidence="1">
    <location>
        <begin position="35"/>
        <end position="57"/>
    </location>
</feature>
<dbReference type="EMBL" id="JAHESD010000003">
    <property type="protein sequence ID" value="MBT1702024.1"/>
    <property type="molecule type" value="Genomic_DNA"/>
</dbReference>
<feature type="transmembrane region" description="Helical" evidence="1">
    <location>
        <begin position="6"/>
        <end position="23"/>
    </location>
</feature>
<evidence type="ECO:0000313" key="2">
    <source>
        <dbReference type="EMBL" id="MBT1702024.1"/>
    </source>
</evidence>
<feature type="transmembrane region" description="Helical" evidence="1">
    <location>
        <begin position="381"/>
        <end position="401"/>
    </location>
</feature>